<proteinExistence type="inferred from homology"/>
<accession>A0A196SCU2</accession>
<dbReference type="EMBL" id="LXWW01000210">
    <property type="protein sequence ID" value="OAO14828.1"/>
    <property type="molecule type" value="Genomic_DNA"/>
</dbReference>
<sequence>MSSNQRALTLYDLFPVYTKNAMTTALDAEVFLDTVPEGKKAIGTHSGMFHSDEALSVSLLRLLPEYHNHVVVRTRNPDVLKECDIVVDVGGSYDFNTKHFDHHQKGFFETFDEKHKTKLSSAGLVWKHFGKAILQHYCNKSFDDAVLRSLWMKMYDGFVEEIDGVDNGVDAYTGERNYAVSTTVSKRVSRLYPAWNEPYSADVELERFRMAMALMSGEFAEHVHELVDVLLPAQTIVEKAFDEASKVDPSGSILLFEQSCNYMEFLYDIEKERNMEGKIKFVVSFNDKDNSWRVRGINVSRDSFALRQRILPDCLGMRDEELSKASGIDGCVFVHISGFLAINKTKEGALEMARKSL</sequence>
<protein>
    <submittedName>
        <fullName evidence="2">Nucleotide-binding protein</fullName>
    </submittedName>
</protein>
<dbReference type="PANTHER" id="PTHR11215:SF1">
    <property type="entry name" value="MYG1 EXONUCLEASE"/>
    <property type="match status" value="1"/>
</dbReference>
<dbReference type="OrthoDB" id="10265310at2759"/>
<evidence type="ECO:0000256" key="1">
    <source>
        <dbReference type="ARBA" id="ARBA00010105"/>
    </source>
</evidence>
<dbReference type="Pfam" id="PF03690">
    <property type="entry name" value="MYG1_exonuc"/>
    <property type="match status" value="1"/>
</dbReference>
<reference evidence="2 3" key="1">
    <citation type="submission" date="2016-05" db="EMBL/GenBank/DDBJ databases">
        <title>Nuclear genome of Blastocystis sp. subtype 1 NandII.</title>
        <authorList>
            <person name="Gentekaki E."/>
            <person name="Curtis B."/>
            <person name="Stairs C."/>
            <person name="Eme L."/>
            <person name="Herman E."/>
            <person name="Klimes V."/>
            <person name="Arias M.C."/>
            <person name="Elias M."/>
            <person name="Hilliou F."/>
            <person name="Klute M."/>
            <person name="Malik S.-B."/>
            <person name="Pightling A."/>
            <person name="Rachubinski R."/>
            <person name="Salas D."/>
            <person name="Schlacht A."/>
            <person name="Suga H."/>
            <person name="Archibald J."/>
            <person name="Ball S.G."/>
            <person name="Clark G."/>
            <person name="Dacks J."/>
            <person name="Van Der Giezen M."/>
            <person name="Tsaousis A."/>
            <person name="Roger A."/>
        </authorList>
    </citation>
    <scope>NUCLEOTIDE SEQUENCE [LARGE SCALE GENOMIC DNA]</scope>
    <source>
        <strain evidence="3">ATCC 50177 / NandII</strain>
    </source>
</reference>
<dbReference type="AlphaFoldDB" id="A0A196SCU2"/>
<comment type="similarity">
    <text evidence="1">Belongs to the MYG1 family.</text>
</comment>
<dbReference type="InterPro" id="IPR003226">
    <property type="entry name" value="MYG1_exonuclease"/>
</dbReference>
<dbReference type="GO" id="GO:0005634">
    <property type="term" value="C:nucleus"/>
    <property type="evidence" value="ECO:0007669"/>
    <property type="project" value="TreeGrafter"/>
</dbReference>
<evidence type="ECO:0000313" key="3">
    <source>
        <dbReference type="Proteomes" id="UP000078348"/>
    </source>
</evidence>
<dbReference type="PANTHER" id="PTHR11215">
    <property type="entry name" value="METAL DEPENDENT HYDROLASE - RELATED"/>
    <property type="match status" value="1"/>
</dbReference>
<organism evidence="2 3">
    <name type="scientific">Blastocystis sp. subtype 1 (strain ATCC 50177 / NandII)</name>
    <dbReference type="NCBI Taxonomy" id="478820"/>
    <lineage>
        <taxon>Eukaryota</taxon>
        <taxon>Sar</taxon>
        <taxon>Stramenopiles</taxon>
        <taxon>Bigyra</taxon>
        <taxon>Opalozoa</taxon>
        <taxon>Opalinata</taxon>
        <taxon>Blastocystidae</taxon>
        <taxon>Blastocystis</taxon>
    </lineage>
</organism>
<gene>
    <name evidence="2" type="ORF">AV274_3532</name>
</gene>
<comment type="caution">
    <text evidence="2">The sequence shown here is derived from an EMBL/GenBank/DDBJ whole genome shotgun (WGS) entry which is preliminary data.</text>
</comment>
<evidence type="ECO:0000313" key="2">
    <source>
        <dbReference type="EMBL" id="OAO14828.1"/>
    </source>
</evidence>
<name>A0A196SCU2_BLAHN</name>
<dbReference type="GO" id="GO:0005737">
    <property type="term" value="C:cytoplasm"/>
    <property type="evidence" value="ECO:0007669"/>
    <property type="project" value="TreeGrafter"/>
</dbReference>
<dbReference type="STRING" id="478820.A0A196SCU2"/>
<dbReference type="Proteomes" id="UP000078348">
    <property type="component" value="Unassembled WGS sequence"/>
</dbReference>
<keyword evidence="3" id="KW-1185">Reference proteome</keyword>